<organism evidence="3 4">
    <name type="scientific">Paramarasmius palmivorus</name>
    <dbReference type="NCBI Taxonomy" id="297713"/>
    <lineage>
        <taxon>Eukaryota</taxon>
        <taxon>Fungi</taxon>
        <taxon>Dikarya</taxon>
        <taxon>Basidiomycota</taxon>
        <taxon>Agaricomycotina</taxon>
        <taxon>Agaricomycetes</taxon>
        <taxon>Agaricomycetidae</taxon>
        <taxon>Agaricales</taxon>
        <taxon>Marasmiineae</taxon>
        <taxon>Marasmiaceae</taxon>
        <taxon>Paramarasmius</taxon>
    </lineage>
</organism>
<keyword evidence="2" id="KW-1133">Transmembrane helix</keyword>
<feature type="region of interest" description="Disordered" evidence="1">
    <location>
        <begin position="1"/>
        <end position="21"/>
    </location>
</feature>
<feature type="transmembrane region" description="Helical" evidence="2">
    <location>
        <begin position="220"/>
        <end position="243"/>
    </location>
</feature>
<evidence type="ECO:0000256" key="2">
    <source>
        <dbReference type="SAM" id="Phobius"/>
    </source>
</evidence>
<accession>A0AAW0CZU9</accession>
<feature type="compositionally biased region" description="Low complexity" evidence="1">
    <location>
        <begin position="90"/>
        <end position="150"/>
    </location>
</feature>
<dbReference type="Proteomes" id="UP001383192">
    <property type="component" value="Unassembled WGS sequence"/>
</dbReference>
<protein>
    <submittedName>
        <fullName evidence="3">Uncharacterized protein</fullName>
    </submittedName>
</protein>
<keyword evidence="4" id="KW-1185">Reference proteome</keyword>
<dbReference type="EMBL" id="JAYKXP010000027">
    <property type="protein sequence ID" value="KAK7043962.1"/>
    <property type="molecule type" value="Genomic_DNA"/>
</dbReference>
<keyword evidence="2" id="KW-0812">Transmembrane</keyword>
<sequence length="339" mass="36440">MDFPFSGVNDDSPPELDIVPDSGIQQWRTKLDKIKSKRGTRYRKAVRTSFDVPSNAGVYRVQATVEGPDGFPENFFSEPFTASALGDQGPTSTTPTTSTTSQIPTTSNAGPGSTTSNSETPSSTPTTTASLSSSTSNSNSVSASESPTSTDAAGSTGTPATSPSKDMSTSTESAILLNTTHITSLSHTDSPSSTSNTEPSTTAPTSSPSQDPNQNHKNRIGIIVGSVIGGVVFVFLVLSLLVIRRYRHARAMVEREHMLTRARPYRLLLGDVQSLNNRREEKILNFDRVGQVEEQREIVEEAARQSVQIRGSESRLRSASEEDIVHVPEDLPPEYCTAC</sequence>
<proteinExistence type="predicted"/>
<feature type="region of interest" description="Disordered" evidence="1">
    <location>
        <begin position="66"/>
        <end position="170"/>
    </location>
</feature>
<evidence type="ECO:0000313" key="4">
    <source>
        <dbReference type="Proteomes" id="UP001383192"/>
    </source>
</evidence>
<feature type="compositionally biased region" description="Low complexity" evidence="1">
    <location>
        <begin position="183"/>
        <end position="209"/>
    </location>
</feature>
<evidence type="ECO:0000313" key="3">
    <source>
        <dbReference type="EMBL" id="KAK7043962.1"/>
    </source>
</evidence>
<feature type="compositionally biased region" description="Polar residues" evidence="1">
    <location>
        <begin position="151"/>
        <end position="170"/>
    </location>
</feature>
<dbReference type="AlphaFoldDB" id="A0AAW0CZU9"/>
<evidence type="ECO:0000256" key="1">
    <source>
        <dbReference type="SAM" id="MobiDB-lite"/>
    </source>
</evidence>
<name>A0AAW0CZU9_9AGAR</name>
<gene>
    <name evidence="3" type="ORF">VNI00_008130</name>
</gene>
<keyword evidence="2" id="KW-0472">Membrane</keyword>
<reference evidence="3 4" key="1">
    <citation type="submission" date="2024-01" db="EMBL/GenBank/DDBJ databases">
        <title>A draft genome for a cacao thread blight-causing isolate of Paramarasmius palmivorus.</title>
        <authorList>
            <person name="Baruah I.K."/>
            <person name="Bukari Y."/>
            <person name="Amoako-Attah I."/>
            <person name="Meinhardt L.W."/>
            <person name="Bailey B.A."/>
            <person name="Cohen S.P."/>
        </authorList>
    </citation>
    <scope>NUCLEOTIDE SEQUENCE [LARGE SCALE GENOMIC DNA]</scope>
    <source>
        <strain evidence="3 4">GH-12</strain>
    </source>
</reference>
<feature type="region of interest" description="Disordered" evidence="1">
    <location>
        <begin position="183"/>
        <end position="214"/>
    </location>
</feature>
<comment type="caution">
    <text evidence="3">The sequence shown here is derived from an EMBL/GenBank/DDBJ whole genome shotgun (WGS) entry which is preliminary data.</text>
</comment>